<dbReference type="Pfam" id="PF07478">
    <property type="entry name" value="Dala_Dala_lig_C"/>
    <property type="match status" value="1"/>
</dbReference>
<dbReference type="PROSITE" id="PS50868">
    <property type="entry name" value="POST_SET"/>
    <property type="match status" value="1"/>
</dbReference>
<sequence>MKVCVLQPDYSQSTLDYKNYDPPRNLSHLLPEDQVDHVFLNKTIAYRQLKELKKQGYDIFVNLIEGYRDWDIPFSYDVATALEDLNLPYTGIKPTPYDPPKDVIKYVAESMGVKTPGFVVAETLADVENTFHNLKFPLFVKPVETGDSLGIDNKSYVTTKEELLSKAADILANFERVLIEEYIDGRELTVLIAANPDDAGSPVVYKSVEFLFPKGEHFKTYDLKHKQHHPQCYVPCDDEQLDLRLREATKLIFLAINPTGYARCDFRINAKGEVFFLEINLPCTVLCGEVSENSADYILKFDGTGLDGFLKHIIAEGIARHQRRQKKYKVRNNQISGYGIYAVKDLKSGEVIFTGEARSQRIVTRSYVESHWNAIQKEDFKRYAYPISEEVFILWDDNPTEWSPQNHSCDPNIAIQGLDYVAMRDITAGEELTLDYATLYDENFLEFDCQCGSLNCRGIIRGISGNSVTHREKKLKNSQLKIEIENSPRM</sequence>
<keyword evidence="4" id="KW-0949">S-adenosyl-L-methionine</keyword>
<dbReference type="InterPro" id="IPR001214">
    <property type="entry name" value="SET_dom"/>
</dbReference>
<keyword evidence="5" id="KW-0547">Nucleotide-binding</keyword>
<proteinExistence type="inferred from homology"/>
<evidence type="ECO:0000256" key="5">
    <source>
        <dbReference type="PROSITE-ProRule" id="PRU00409"/>
    </source>
</evidence>
<dbReference type="Proteomes" id="UP000660380">
    <property type="component" value="Unassembled WGS sequence"/>
</dbReference>
<keyword evidence="10" id="KW-1185">Reference proteome</keyword>
<evidence type="ECO:0000259" key="8">
    <source>
        <dbReference type="PROSITE" id="PS50975"/>
    </source>
</evidence>
<feature type="domain" description="ATP-grasp" evidence="8">
    <location>
        <begin position="105"/>
        <end position="315"/>
    </location>
</feature>
<dbReference type="EMBL" id="JACJTA010000005">
    <property type="protein sequence ID" value="MBD2603780.1"/>
    <property type="molecule type" value="Genomic_DNA"/>
</dbReference>
<dbReference type="PROSITE" id="PS50280">
    <property type="entry name" value="SET"/>
    <property type="match status" value="1"/>
</dbReference>
<dbReference type="Gene3D" id="2.170.270.10">
    <property type="entry name" value="SET domain"/>
    <property type="match status" value="1"/>
</dbReference>
<keyword evidence="5" id="KW-0067">ATP-binding</keyword>
<evidence type="ECO:0000256" key="3">
    <source>
        <dbReference type="ARBA" id="ARBA00022679"/>
    </source>
</evidence>
<keyword evidence="3" id="KW-0808">Transferase</keyword>
<dbReference type="SUPFAM" id="SSF56059">
    <property type="entry name" value="Glutathione synthetase ATP-binding domain-like"/>
    <property type="match status" value="1"/>
</dbReference>
<evidence type="ECO:0000256" key="1">
    <source>
        <dbReference type="ARBA" id="ARBA00010871"/>
    </source>
</evidence>
<comment type="similarity">
    <text evidence="1">Belongs to the D-alanine--D-alanine ligase family.</text>
</comment>
<dbReference type="InterPro" id="IPR011761">
    <property type="entry name" value="ATP-grasp"/>
</dbReference>
<dbReference type="InterPro" id="IPR046341">
    <property type="entry name" value="SET_dom_sf"/>
</dbReference>
<dbReference type="PANTHER" id="PTHR23132">
    <property type="entry name" value="D-ALANINE--D-ALANINE LIGASE"/>
    <property type="match status" value="1"/>
</dbReference>
<protein>
    <submittedName>
        <fullName evidence="9">SET domain-containing protein-lysine N-methyltransferase</fullName>
    </submittedName>
</protein>
<evidence type="ECO:0000256" key="2">
    <source>
        <dbReference type="ARBA" id="ARBA00022598"/>
    </source>
</evidence>
<comment type="caution">
    <text evidence="9">The sequence shown here is derived from an EMBL/GenBank/DDBJ whole genome shotgun (WGS) entry which is preliminary data.</text>
</comment>
<evidence type="ECO:0000259" key="6">
    <source>
        <dbReference type="PROSITE" id="PS50280"/>
    </source>
</evidence>
<dbReference type="SMART" id="SM00317">
    <property type="entry name" value="SET"/>
    <property type="match status" value="1"/>
</dbReference>
<name>A0ABR8GK60_9CYAN</name>
<dbReference type="RefSeq" id="WP_029635040.1">
    <property type="nucleotide sequence ID" value="NZ_JACJTA010000005.1"/>
</dbReference>
<dbReference type="Pfam" id="PF00856">
    <property type="entry name" value="SET"/>
    <property type="match status" value="1"/>
</dbReference>
<evidence type="ECO:0000313" key="9">
    <source>
        <dbReference type="EMBL" id="MBD2603780.1"/>
    </source>
</evidence>
<organism evidence="9 10">
    <name type="scientific">Scytonema hofmannii FACHB-248</name>
    <dbReference type="NCBI Taxonomy" id="1842502"/>
    <lineage>
        <taxon>Bacteria</taxon>
        <taxon>Bacillati</taxon>
        <taxon>Cyanobacteriota</taxon>
        <taxon>Cyanophyceae</taxon>
        <taxon>Nostocales</taxon>
        <taxon>Scytonemataceae</taxon>
        <taxon>Scytonema</taxon>
    </lineage>
</organism>
<feature type="domain" description="Post-SET" evidence="7">
    <location>
        <begin position="445"/>
        <end position="461"/>
    </location>
</feature>
<dbReference type="PANTHER" id="PTHR23132:SF23">
    <property type="entry name" value="D-ALANINE--D-ALANINE LIGASE B"/>
    <property type="match status" value="1"/>
</dbReference>
<evidence type="ECO:0000259" key="7">
    <source>
        <dbReference type="PROSITE" id="PS50868"/>
    </source>
</evidence>
<evidence type="ECO:0000256" key="4">
    <source>
        <dbReference type="ARBA" id="ARBA00022691"/>
    </source>
</evidence>
<dbReference type="PROSITE" id="PS50975">
    <property type="entry name" value="ATP_GRASP"/>
    <property type="match status" value="1"/>
</dbReference>
<feature type="domain" description="SET" evidence="6">
    <location>
        <begin position="326"/>
        <end position="437"/>
    </location>
</feature>
<dbReference type="InterPro" id="IPR011095">
    <property type="entry name" value="Dala_Dala_lig_C"/>
</dbReference>
<dbReference type="SUPFAM" id="SSF82199">
    <property type="entry name" value="SET domain"/>
    <property type="match status" value="1"/>
</dbReference>
<keyword evidence="2" id="KW-0436">Ligase</keyword>
<gene>
    <name evidence="9" type="ORF">H6G81_04350</name>
</gene>
<evidence type="ECO:0000313" key="10">
    <source>
        <dbReference type="Proteomes" id="UP000660380"/>
    </source>
</evidence>
<dbReference type="InterPro" id="IPR003616">
    <property type="entry name" value="Post-SET_dom"/>
</dbReference>
<accession>A0ABR8GK60</accession>
<reference evidence="9 10" key="1">
    <citation type="journal article" date="2020" name="ISME J.">
        <title>Comparative genomics reveals insights into cyanobacterial evolution and habitat adaptation.</title>
        <authorList>
            <person name="Chen M.Y."/>
            <person name="Teng W.K."/>
            <person name="Zhao L."/>
            <person name="Hu C.X."/>
            <person name="Zhou Y.K."/>
            <person name="Han B.P."/>
            <person name="Song L.R."/>
            <person name="Shu W.S."/>
        </authorList>
    </citation>
    <scope>NUCLEOTIDE SEQUENCE [LARGE SCALE GENOMIC DNA]</scope>
    <source>
        <strain evidence="9 10">FACHB-248</strain>
    </source>
</reference>
<dbReference type="Gene3D" id="3.30.470.20">
    <property type="entry name" value="ATP-grasp fold, B domain"/>
    <property type="match status" value="1"/>
</dbReference>